<dbReference type="GO" id="GO:0005789">
    <property type="term" value="C:endoplasmic reticulum membrane"/>
    <property type="evidence" value="ECO:0007669"/>
    <property type="project" value="TreeGrafter"/>
</dbReference>
<dbReference type="Gene3D" id="3.40.30.10">
    <property type="entry name" value="Glutaredoxin"/>
    <property type="match status" value="3"/>
</dbReference>
<protein>
    <submittedName>
        <fullName evidence="3">Thioredoxin-like fold,Thioredoxin domain</fullName>
    </submittedName>
</protein>
<dbReference type="InterPro" id="IPR052643">
    <property type="entry name" value="ERP44"/>
</dbReference>
<dbReference type="PANTHER" id="PTHR46295">
    <property type="entry name" value="ENDOPLASMIC RETICULUM RESIDENT PROTEIN 44"/>
    <property type="match status" value="1"/>
</dbReference>
<dbReference type="EMBL" id="CABPRJ010001473">
    <property type="protein sequence ID" value="VVC38415.1"/>
    <property type="molecule type" value="Genomic_DNA"/>
</dbReference>
<gene>
    <name evidence="3" type="ORF">CINCED_3A023399</name>
</gene>
<accession>A0A5E4N7C1</accession>
<dbReference type="OrthoDB" id="294696at2759"/>
<dbReference type="PROSITE" id="PS51352">
    <property type="entry name" value="THIOREDOXIN_2"/>
    <property type="match status" value="1"/>
</dbReference>
<sequence>MNQKYRKIFTNKLFLLLFSYVYLFSNLASGNAVQLNSQNIDMTLASNELVIINFYADWCRFSGILAPIFDEAAGKVSTLYPNPGRVVMGKVDCDTETSIASRFQITKYPTLKVLINGQPAKREYRGKRSVEAFVSFVQKQLEDPIQEVANLAVSAGSVDEKARVIIGYFENKDVSDYQIFRKVATNLKDDCRFFAGVGESFRAMHPPGETIIVFRPDRASPESEHHTFKGNASDYDSLNIWATDNCLPLVREITFENAEEITEEGLPFLIFFYHPDHVESVKLFKDIVGMHLISEKQRVNFLTADGIKFAHPLQHLGKQHTDLPVVVIDSFKHMYQFPAKSDYKNHEHLKKFIDDLYSGKLHREYHLGPQDISNQESSQENNNQPVAQTLPPESTFKNLAPSKNRYTLLRDEL</sequence>
<evidence type="ECO:0000313" key="3">
    <source>
        <dbReference type="EMBL" id="VVC38415.1"/>
    </source>
</evidence>
<dbReference type="Proteomes" id="UP000325440">
    <property type="component" value="Unassembled WGS sequence"/>
</dbReference>
<dbReference type="GO" id="GO:0005793">
    <property type="term" value="C:endoplasmic reticulum-Golgi intermediate compartment"/>
    <property type="evidence" value="ECO:0007669"/>
    <property type="project" value="TreeGrafter"/>
</dbReference>
<reference evidence="3 4" key="1">
    <citation type="submission" date="2019-08" db="EMBL/GenBank/DDBJ databases">
        <authorList>
            <person name="Alioto T."/>
            <person name="Alioto T."/>
            <person name="Gomez Garrido J."/>
        </authorList>
    </citation>
    <scope>NUCLEOTIDE SEQUENCE [LARGE SCALE GENOMIC DNA]</scope>
</reference>
<dbReference type="InterPro" id="IPR013766">
    <property type="entry name" value="Thioredoxin_domain"/>
</dbReference>
<proteinExistence type="predicted"/>
<name>A0A5E4N7C1_9HEMI</name>
<dbReference type="Pfam" id="PF00085">
    <property type="entry name" value="Thioredoxin"/>
    <property type="match status" value="1"/>
</dbReference>
<feature type="domain" description="Thioredoxin" evidence="2">
    <location>
        <begin position="15"/>
        <end position="142"/>
    </location>
</feature>
<evidence type="ECO:0000259" key="2">
    <source>
        <dbReference type="PROSITE" id="PS51352"/>
    </source>
</evidence>
<feature type="region of interest" description="Disordered" evidence="1">
    <location>
        <begin position="371"/>
        <end position="398"/>
    </location>
</feature>
<organism evidence="3 4">
    <name type="scientific">Cinara cedri</name>
    <dbReference type="NCBI Taxonomy" id="506608"/>
    <lineage>
        <taxon>Eukaryota</taxon>
        <taxon>Metazoa</taxon>
        <taxon>Ecdysozoa</taxon>
        <taxon>Arthropoda</taxon>
        <taxon>Hexapoda</taxon>
        <taxon>Insecta</taxon>
        <taxon>Pterygota</taxon>
        <taxon>Neoptera</taxon>
        <taxon>Paraneoptera</taxon>
        <taxon>Hemiptera</taxon>
        <taxon>Sternorrhyncha</taxon>
        <taxon>Aphidomorpha</taxon>
        <taxon>Aphidoidea</taxon>
        <taxon>Aphididae</taxon>
        <taxon>Lachninae</taxon>
        <taxon>Cinara</taxon>
    </lineage>
</organism>
<dbReference type="InterPro" id="IPR036249">
    <property type="entry name" value="Thioredoxin-like_sf"/>
</dbReference>
<dbReference type="AlphaFoldDB" id="A0A5E4N7C1"/>
<dbReference type="GO" id="GO:0003756">
    <property type="term" value="F:protein disulfide isomerase activity"/>
    <property type="evidence" value="ECO:0007669"/>
    <property type="project" value="TreeGrafter"/>
</dbReference>
<feature type="compositionally biased region" description="Polar residues" evidence="1">
    <location>
        <begin position="385"/>
        <end position="397"/>
    </location>
</feature>
<evidence type="ECO:0000313" key="4">
    <source>
        <dbReference type="Proteomes" id="UP000325440"/>
    </source>
</evidence>
<dbReference type="GO" id="GO:0006457">
    <property type="term" value="P:protein folding"/>
    <property type="evidence" value="ECO:0007669"/>
    <property type="project" value="TreeGrafter"/>
</dbReference>
<feature type="compositionally biased region" description="Low complexity" evidence="1">
    <location>
        <begin position="373"/>
        <end position="384"/>
    </location>
</feature>
<keyword evidence="4" id="KW-1185">Reference proteome</keyword>
<dbReference type="SUPFAM" id="SSF52833">
    <property type="entry name" value="Thioredoxin-like"/>
    <property type="match status" value="3"/>
</dbReference>
<evidence type="ECO:0000256" key="1">
    <source>
        <dbReference type="SAM" id="MobiDB-lite"/>
    </source>
</evidence>
<dbReference type="PANTHER" id="PTHR46295:SF1">
    <property type="entry name" value="ENDOPLASMIC RETICULUM RESIDENT PROTEIN 44"/>
    <property type="match status" value="1"/>
</dbReference>
<dbReference type="Pfam" id="PF13848">
    <property type="entry name" value="Thioredoxin_6"/>
    <property type="match status" value="1"/>
</dbReference>